<reference evidence="1 2" key="1">
    <citation type="submission" date="2016-03" db="EMBL/GenBank/DDBJ databases">
        <authorList>
            <person name="Ploux O."/>
        </authorList>
    </citation>
    <scope>NUCLEOTIDE SEQUENCE [LARGE SCALE GENOMIC DNA]</scope>
    <source>
        <strain evidence="1 2">R-45371</strain>
    </source>
</reference>
<dbReference type="Proteomes" id="UP000077763">
    <property type="component" value="Unassembled WGS sequence"/>
</dbReference>
<evidence type="ECO:0000313" key="2">
    <source>
        <dbReference type="Proteomes" id="UP000077763"/>
    </source>
</evidence>
<dbReference type="AlphaFoldDB" id="A0A177LYZ8"/>
<gene>
    <name evidence="1" type="ORF">A1353_02475</name>
</gene>
<protein>
    <submittedName>
        <fullName evidence="1">Uncharacterized protein</fullName>
    </submittedName>
</protein>
<comment type="caution">
    <text evidence="1">The sequence shown here is derived from an EMBL/GenBank/DDBJ whole genome shotgun (WGS) entry which is preliminary data.</text>
</comment>
<dbReference type="EMBL" id="LUUH01000088">
    <property type="protein sequence ID" value="OAH98513.1"/>
    <property type="molecule type" value="Genomic_DNA"/>
</dbReference>
<accession>A0A177LYZ8</accession>
<proteinExistence type="predicted"/>
<name>A0A177LYZ8_METMH</name>
<evidence type="ECO:0000313" key="1">
    <source>
        <dbReference type="EMBL" id="OAH98513.1"/>
    </source>
</evidence>
<organism evidence="1 2">
    <name type="scientific">Methylomonas methanica</name>
    <dbReference type="NCBI Taxonomy" id="421"/>
    <lineage>
        <taxon>Bacteria</taxon>
        <taxon>Pseudomonadati</taxon>
        <taxon>Pseudomonadota</taxon>
        <taxon>Gammaproteobacteria</taxon>
        <taxon>Methylococcales</taxon>
        <taxon>Methylococcaceae</taxon>
        <taxon>Methylomonas</taxon>
    </lineage>
</organism>
<sequence length="79" mass="8672">MFVTNFKVYPMTWLNRKIISIVSESKNRLIRLSAAMLINVSLKANVGWSLLAIAAQTTVIAGRLKALARISNEIPAVSS</sequence>